<evidence type="ECO:0000313" key="8">
    <source>
        <dbReference type="EMBL" id="MDW0110493.1"/>
    </source>
</evidence>
<proteinExistence type="predicted"/>
<evidence type="ECO:0000256" key="2">
    <source>
        <dbReference type="ARBA" id="ARBA00022448"/>
    </source>
</evidence>
<dbReference type="Pfam" id="PF02028">
    <property type="entry name" value="BCCT"/>
    <property type="match status" value="1"/>
</dbReference>
<keyword evidence="9" id="KW-1185">Reference proteome</keyword>
<evidence type="ECO:0000256" key="4">
    <source>
        <dbReference type="ARBA" id="ARBA00022692"/>
    </source>
</evidence>
<keyword evidence="3" id="KW-1003">Cell membrane</keyword>
<evidence type="ECO:0000313" key="9">
    <source>
        <dbReference type="Proteomes" id="UP001280629"/>
    </source>
</evidence>
<evidence type="ECO:0000256" key="7">
    <source>
        <dbReference type="SAM" id="Phobius"/>
    </source>
</evidence>
<organism evidence="8 9">
    <name type="scientific">Sporosarcina aquimarina</name>
    <dbReference type="NCBI Taxonomy" id="114975"/>
    <lineage>
        <taxon>Bacteria</taxon>
        <taxon>Bacillati</taxon>
        <taxon>Bacillota</taxon>
        <taxon>Bacilli</taxon>
        <taxon>Bacillales</taxon>
        <taxon>Caryophanaceae</taxon>
        <taxon>Sporosarcina</taxon>
    </lineage>
</organism>
<evidence type="ECO:0000256" key="5">
    <source>
        <dbReference type="ARBA" id="ARBA00022989"/>
    </source>
</evidence>
<keyword evidence="5 7" id="KW-1133">Transmembrane helix</keyword>
<comment type="caution">
    <text evidence="8">The sequence shown here is derived from an EMBL/GenBank/DDBJ whole genome shotgun (WGS) entry which is preliminary data.</text>
</comment>
<keyword evidence="4 7" id="KW-0812">Transmembrane</keyword>
<dbReference type="EMBL" id="JAUBDH010000006">
    <property type="protein sequence ID" value="MDW0110493.1"/>
    <property type="molecule type" value="Genomic_DNA"/>
</dbReference>
<sequence>MSSFGTYISDFVSISTFEGTRNSWAFGWFIGSGPLWALFVTRISNGRMTREILLVVAVIAPVITNF</sequence>
<reference evidence="8 9" key="1">
    <citation type="submission" date="2023-06" db="EMBL/GenBank/DDBJ databases">
        <title>Sporosarcina sp. nov., isolated from Korean traditional fermented seafood 'Jeotgal'.</title>
        <authorList>
            <person name="Yang A.-I."/>
            <person name="Shin N.-R."/>
        </authorList>
    </citation>
    <scope>NUCLEOTIDE SEQUENCE [LARGE SCALE GENOMIC DNA]</scope>
    <source>
        <strain evidence="8 9">KCTC3840</strain>
    </source>
</reference>
<evidence type="ECO:0000256" key="1">
    <source>
        <dbReference type="ARBA" id="ARBA00004651"/>
    </source>
</evidence>
<keyword evidence="2" id="KW-0813">Transport</keyword>
<dbReference type="Proteomes" id="UP001280629">
    <property type="component" value="Unassembled WGS sequence"/>
</dbReference>
<feature type="transmembrane region" description="Helical" evidence="7">
    <location>
        <begin position="23"/>
        <end position="41"/>
    </location>
</feature>
<dbReference type="RefSeq" id="WP_317936219.1">
    <property type="nucleotide sequence ID" value="NZ_JAUBDH010000006.1"/>
</dbReference>
<comment type="subcellular location">
    <subcellularLocation>
        <location evidence="1">Cell membrane</location>
        <topology evidence="1">Multi-pass membrane protein</topology>
    </subcellularLocation>
</comment>
<evidence type="ECO:0000256" key="3">
    <source>
        <dbReference type="ARBA" id="ARBA00022475"/>
    </source>
</evidence>
<name>A0ABU4G0K9_9BACL</name>
<keyword evidence="6 7" id="KW-0472">Membrane</keyword>
<protein>
    <submittedName>
        <fullName evidence="8">BCCT family transporter</fullName>
    </submittedName>
</protein>
<gene>
    <name evidence="8" type="ORF">QT716_10645</name>
</gene>
<evidence type="ECO:0000256" key="6">
    <source>
        <dbReference type="ARBA" id="ARBA00023136"/>
    </source>
</evidence>
<accession>A0ABU4G0K9</accession>
<dbReference type="InterPro" id="IPR000060">
    <property type="entry name" value="BCCT_transptr"/>
</dbReference>